<protein>
    <submittedName>
        <fullName evidence="1">Uncharacterized protein</fullName>
    </submittedName>
</protein>
<sequence>MLMMIARGISTAPHEKFIIQSFLSIMSCHIAFSLLANHITDDTFFTLKVITYGISFIRSFSVFKHRSTFNSTQRILYPMSIDCTAIHIHSNYISRQFNRF</sequence>
<accession>J9GXV1</accession>
<proteinExistence type="predicted"/>
<organism evidence="1">
    <name type="scientific">gut metagenome</name>
    <dbReference type="NCBI Taxonomy" id="749906"/>
    <lineage>
        <taxon>unclassified sequences</taxon>
        <taxon>metagenomes</taxon>
        <taxon>organismal metagenomes</taxon>
    </lineage>
</organism>
<dbReference type="AlphaFoldDB" id="J9GXV1"/>
<dbReference type="PROSITE" id="PS51257">
    <property type="entry name" value="PROKAR_LIPOPROTEIN"/>
    <property type="match status" value="1"/>
</dbReference>
<reference evidence="1" key="1">
    <citation type="journal article" date="2012" name="PLoS ONE">
        <title>Gene sets for utilization of primary and secondary nutrition supplies in the distal gut of endangered iberian lynx.</title>
        <authorList>
            <person name="Alcaide M."/>
            <person name="Messina E."/>
            <person name="Richter M."/>
            <person name="Bargiela R."/>
            <person name="Peplies J."/>
            <person name="Huws S.A."/>
            <person name="Newbold C.J."/>
            <person name="Golyshin P.N."/>
            <person name="Simon M.A."/>
            <person name="Lopez G."/>
            <person name="Yakimov M.M."/>
            <person name="Ferrer M."/>
        </authorList>
    </citation>
    <scope>NUCLEOTIDE SEQUENCE</scope>
</reference>
<name>J9GXV1_9ZZZZ</name>
<gene>
    <name evidence="1" type="ORF">EVA_03936</name>
</gene>
<comment type="caution">
    <text evidence="1">The sequence shown here is derived from an EMBL/GenBank/DDBJ whole genome shotgun (WGS) entry which is preliminary data.</text>
</comment>
<dbReference type="EMBL" id="AMCI01000748">
    <property type="protein sequence ID" value="EJX07953.1"/>
    <property type="molecule type" value="Genomic_DNA"/>
</dbReference>
<evidence type="ECO:0000313" key="1">
    <source>
        <dbReference type="EMBL" id="EJX07953.1"/>
    </source>
</evidence>